<feature type="compositionally biased region" description="Low complexity" evidence="4">
    <location>
        <begin position="36"/>
        <end position="49"/>
    </location>
</feature>
<proteinExistence type="predicted"/>
<keyword evidence="2" id="KW-0238">DNA-binding</keyword>
<dbReference type="Pfam" id="PF00196">
    <property type="entry name" value="GerE"/>
    <property type="match status" value="1"/>
</dbReference>
<evidence type="ECO:0000313" key="6">
    <source>
        <dbReference type="EMBL" id="MFD0318155.1"/>
    </source>
</evidence>
<evidence type="ECO:0000259" key="5">
    <source>
        <dbReference type="PROSITE" id="PS50043"/>
    </source>
</evidence>
<evidence type="ECO:0000256" key="4">
    <source>
        <dbReference type="SAM" id="MobiDB-lite"/>
    </source>
</evidence>
<evidence type="ECO:0000256" key="2">
    <source>
        <dbReference type="ARBA" id="ARBA00023125"/>
    </source>
</evidence>
<keyword evidence="3" id="KW-0804">Transcription</keyword>
<gene>
    <name evidence="6" type="ORF">ACFQZ6_28870</name>
</gene>
<feature type="domain" description="HTH luxR-type" evidence="5">
    <location>
        <begin position="176"/>
        <end position="241"/>
    </location>
</feature>
<feature type="region of interest" description="Disordered" evidence="4">
    <location>
        <begin position="1"/>
        <end position="49"/>
    </location>
</feature>
<dbReference type="SUPFAM" id="SSF46894">
    <property type="entry name" value="C-terminal effector domain of the bipartite response regulators"/>
    <property type="match status" value="1"/>
</dbReference>
<dbReference type="PANTHER" id="PTHR44688:SF16">
    <property type="entry name" value="DNA-BINDING TRANSCRIPTIONAL ACTIVATOR DEVR_DOSR"/>
    <property type="match status" value="1"/>
</dbReference>
<dbReference type="PANTHER" id="PTHR44688">
    <property type="entry name" value="DNA-BINDING TRANSCRIPTIONAL ACTIVATOR DEVR_DOSR"/>
    <property type="match status" value="1"/>
</dbReference>
<organism evidence="6 7">
    <name type="scientific">Streptomyces flavalbus</name>
    <dbReference type="NCBI Taxonomy" id="2665155"/>
    <lineage>
        <taxon>Bacteria</taxon>
        <taxon>Bacillati</taxon>
        <taxon>Actinomycetota</taxon>
        <taxon>Actinomycetes</taxon>
        <taxon>Kitasatosporales</taxon>
        <taxon>Streptomycetaceae</taxon>
        <taxon>Streptomyces</taxon>
    </lineage>
</organism>
<dbReference type="CDD" id="cd06170">
    <property type="entry name" value="LuxR_C_like"/>
    <property type="match status" value="1"/>
</dbReference>
<dbReference type="InterPro" id="IPR016032">
    <property type="entry name" value="Sig_transdc_resp-reg_C-effctor"/>
</dbReference>
<dbReference type="SMART" id="SM00421">
    <property type="entry name" value="HTH_LUXR"/>
    <property type="match status" value="1"/>
</dbReference>
<dbReference type="Gene3D" id="1.10.10.10">
    <property type="entry name" value="Winged helix-like DNA-binding domain superfamily/Winged helix DNA-binding domain"/>
    <property type="match status" value="1"/>
</dbReference>
<dbReference type="Proteomes" id="UP001597023">
    <property type="component" value="Unassembled WGS sequence"/>
</dbReference>
<keyword evidence="1" id="KW-0805">Transcription regulation</keyword>
<dbReference type="PRINTS" id="PR00038">
    <property type="entry name" value="HTHLUXR"/>
</dbReference>
<evidence type="ECO:0000256" key="3">
    <source>
        <dbReference type="ARBA" id="ARBA00023163"/>
    </source>
</evidence>
<evidence type="ECO:0000256" key="1">
    <source>
        <dbReference type="ARBA" id="ARBA00023015"/>
    </source>
</evidence>
<reference evidence="7" key="1">
    <citation type="journal article" date="2019" name="Int. J. Syst. Evol. Microbiol.">
        <title>The Global Catalogue of Microorganisms (GCM) 10K type strain sequencing project: providing services to taxonomists for standard genome sequencing and annotation.</title>
        <authorList>
            <consortium name="The Broad Institute Genomics Platform"/>
            <consortium name="The Broad Institute Genome Sequencing Center for Infectious Disease"/>
            <person name="Wu L."/>
            <person name="Ma J."/>
        </authorList>
    </citation>
    <scope>NUCLEOTIDE SEQUENCE [LARGE SCALE GENOMIC DNA]</scope>
    <source>
        <strain evidence="7">CGMCC 4.7400</strain>
    </source>
</reference>
<protein>
    <submittedName>
        <fullName evidence="6">Response regulator transcription factor</fullName>
    </submittedName>
</protein>
<dbReference type="PROSITE" id="PS50043">
    <property type="entry name" value="HTH_LUXR_2"/>
    <property type="match status" value="1"/>
</dbReference>
<keyword evidence="7" id="KW-1185">Reference proteome</keyword>
<dbReference type="InterPro" id="IPR000792">
    <property type="entry name" value="Tscrpt_reg_LuxR_C"/>
</dbReference>
<dbReference type="RefSeq" id="WP_381614689.1">
    <property type="nucleotide sequence ID" value="NZ_JBHTEB010000001.1"/>
</dbReference>
<dbReference type="InterPro" id="IPR036388">
    <property type="entry name" value="WH-like_DNA-bd_sf"/>
</dbReference>
<accession>A0ABW2WF76</accession>
<evidence type="ECO:0000313" key="7">
    <source>
        <dbReference type="Proteomes" id="UP001597023"/>
    </source>
</evidence>
<name>A0ABW2WF76_9ACTN</name>
<comment type="caution">
    <text evidence="6">The sequence shown here is derived from an EMBL/GenBank/DDBJ whole genome shotgun (WGS) entry which is preliminary data.</text>
</comment>
<sequence>MTTTLTEPPVTRPGSPVTRPGSPARRGGSPAPLTEPPVTRAEPPATRAPAVAVRVVSAPGAERVRAVAERAGLLPGADGYASPRTVTVTVIVAATPEQALCGTRPPGPLLLVCDSVGRGGRLRALRAGAAVLGSADLTVDSLTRAVHRAALPQHCIPYPELSRLLTTGPPPPGPGPAPGLSPLTARQTSVLRLMAEGHGNADIALLLHCSEHTVKNAIYEIMARLQARNRAHAVAHAVRHGLV</sequence>
<dbReference type="EMBL" id="JBHTEB010000001">
    <property type="protein sequence ID" value="MFD0318155.1"/>
    <property type="molecule type" value="Genomic_DNA"/>
</dbReference>